<feature type="non-terminal residue" evidence="4">
    <location>
        <position position="1"/>
    </location>
</feature>
<name>A0A5C3KQQ4_COPMA</name>
<dbReference type="AlphaFoldDB" id="A0A5C3KQQ4"/>
<dbReference type="OrthoDB" id="5340910at2759"/>
<organism evidence="4 5">
    <name type="scientific">Coprinopsis marcescibilis</name>
    <name type="common">Agaric fungus</name>
    <name type="synonym">Psathyrella marcescibilis</name>
    <dbReference type="NCBI Taxonomy" id="230819"/>
    <lineage>
        <taxon>Eukaryota</taxon>
        <taxon>Fungi</taxon>
        <taxon>Dikarya</taxon>
        <taxon>Basidiomycota</taxon>
        <taxon>Agaricomycotina</taxon>
        <taxon>Agaricomycetes</taxon>
        <taxon>Agaricomycetidae</taxon>
        <taxon>Agaricales</taxon>
        <taxon>Agaricineae</taxon>
        <taxon>Psathyrellaceae</taxon>
        <taxon>Coprinopsis</taxon>
    </lineage>
</organism>
<proteinExistence type="predicted"/>
<keyword evidence="5" id="KW-1185">Reference proteome</keyword>
<evidence type="ECO:0000256" key="1">
    <source>
        <dbReference type="ARBA" id="ARBA00022443"/>
    </source>
</evidence>
<protein>
    <recommendedName>
        <fullName evidence="3">SH3 domain-containing protein</fullName>
    </recommendedName>
</protein>
<reference evidence="4 5" key="1">
    <citation type="journal article" date="2019" name="Nat. Ecol. Evol.">
        <title>Megaphylogeny resolves global patterns of mushroom evolution.</title>
        <authorList>
            <person name="Varga T."/>
            <person name="Krizsan K."/>
            <person name="Foldi C."/>
            <person name="Dima B."/>
            <person name="Sanchez-Garcia M."/>
            <person name="Sanchez-Ramirez S."/>
            <person name="Szollosi G.J."/>
            <person name="Szarkandi J.G."/>
            <person name="Papp V."/>
            <person name="Albert L."/>
            <person name="Andreopoulos W."/>
            <person name="Angelini C."/>
            <person name="Antonin V."/>
            <person name="Barry K.W."/>
            <person name="Bougher N.L."/>
            <person name="Buchanan P."/>
            <person name="Buyck B."/>
            <person name="Bense V."/>
            <person name="Catcheside P."/>
            <person name="Chovatia M."/>
            <person name="Cooper J."/>
            <person name="Damon W."/>
            <person name="Desjardin D."/>
            <person name="Finy P."/>
            <person name="Geml J."/>
            <person name="Haridas S."/>
            <person name="Hughes K."/>
            <person name="Justo A."/>
            <person name="Karasinski D."/>
            <person name="Kautmanova I."/>
            <person name="Kiss B."/>
            <person name="Kocsube S."/>
            <person name="Kotiranta H."/>
            <person name="LaButti K.M."/>
            <person name="Lechner B.E."/>
            <person name="Liimatainen K."/>
            <person name="Lipzen A."/>
            <person name="Lukacs Z."/>
            <person name="Mihaltcheva S."/>
            <person name="Morgado L.N."/>
            <person name="Niskanen T."/>
            <person name="Noordeloos M.E."/>
            <person name="Ohm R.A."/>
            <person name="Ortiz-Santana B."/>
            <person name="Ovrebo C."/>
            <person name="Racz N."/>
            <person name="Riley R."/>
            <person name="Savchenko A."/>
            <person name="Shiryaev A."/>
            <person name="Soop K."/>
            <person name="Spirin V."/>
            <person name="Szebenyi C."/>
            <person name="Tomsovsky M."/>
            <person name="Tulloss R.E."/>
            <person name="Uehling J."/>
            <person name="Grigoriev I.V."/>
            <person name="Vagvolgyi C."/>
            <person name="Papp T."/>
            <person name="Martin F.M."/>
            <person name="Miettinen O."/>
            <person name="Hibbett D.S."/>
            <person name="Nagy L.G."/>
        </authorList>
    </citation>
    <scope>NUCLEOTIDE SEQUENCE [LARGE SCALE GENOMIC DNA]</scope>
    <source>
        <strain evidence="4 5">CBS 121175</strain>
    </source>
</reference>
<evidence type="ECO:0000256" key="2">
    <source>
        <dbReference type="PROSITE-ProRule" id="PRU00192"/>
    </source>
</evidence>
<dbReference type="SUPFAM" id="SSF50044">
    <property type="entry name" value="SH3-domain"/>
    <property type="match status" value="1"/>
</dbReference>
<keyword evidence="1 2" id="KW-0728">SH3 domain</keyword>
<dbReference type="Proteomes" id="UP000307440">
    <property type="component" value="Unassembled WGS sequence"/>
</dbReference>
<accession>A0A5C3KQQ4</accession>
<feature type="domain" description="SH3" evidence="3">
    <location>
        <begin position="1"/>
        <end position="58"/>
    </location>
</feature>
<gene>
    <name evidence="4" type="ORF">FA15DRAFT_556718</name>
</gene>
<evidence type="ECO:0000313" key="5">
    <source>
        <dbReference type="Proteomes" id="UP000307440"/>
    </source>
</evidence>
<dbReference type="InterPro" id="IPR036028">
    <property type="entry name" value="SH3-like_dom_sf"/>
</dbReference>
<dbReference type="EMBL" id="ML210234">
    <property type="protein sequence ID" value="TFK22724.1"/>
    <property type="molecule type" value="Genomic_DNA"/>
</dbReference>
<evidence type="ECO:0000313" key="4">
    <source>
        <dbReference type="EMBL" id="TFK22724.1"/>
    </source>
</evidence>
<dbReference type="Gene3D" id="2.30.30.40">
    <property type="entry name" value="SH3 Domains"/>
    <property type="match status" value="1"/>
</dbReference>
<evidence type="ECO:0000259" key="3">
    <source>
        <dbReference type="PROSITE" id="PS50002"/>
    </source>
</evidence>
<sequence>VVRPFIGTLSDEISVRPSDKVIVLRTFDDGWIIVEKSQDPFGVERGLIPAACLTEPSRSPPLSPKRVDSY</sequence>
<feature type="non-terminal residue" evidence="4">
    <location>
        <position position="70"/>
    </location>
</feature>
<dbReference type="PROSITE" id="PS50002">
    <property type="entry name" value="SH3"/>
    <property type="match status" value="1"/>
</dbReference>
<dbReference type="InterPro" id="IPR001452">
    <property type="entry name" value="SH3_domain"/>
</dbReference>